<feature type="domain" description="Thioester reductase (TE)" evidence="4">
    <location>
        <begin position="706"/>
        <end position="946"/>
    </location>
</feature>
<protein>
    <submittedName>
        <fullName evidence="5">Acetyl-CoA synthetase-like protein</fullName>
    </submittedName>
</protein>
<dbReference type="PROSITE" id="PS00455">
    <property type="entry name" value="AMP_BINDING"/>
    <property type="match status" value="1"/>
</dbReference>
<reference evidence="5 6" key="1">
    <citation type="journal article" date="2013" name="BMC Genomics">
        <title>Genomics-driven discovery of the pneumocandin biosynthetic gene cluster in the fungus Glarea lozoyensis.</title>
        <authorList>
            <person name="Chen L."/>
            <person name="Yue Q."/>
            <person name="Zhang X."/>
            <person name="Xiang M."/>
            <person name="Wang C."/>
            <person name="Li S."/>
            <person name="Che Y."/>
            <person name="Ortiz-Lopez F.J."/>
            <person name="Bills G.F."/>
            <person name="Liu X."/>
            <person name="An Z."/>
        </authorList>
    </citation>
    <scope>NUCLEOTIDE SEQUENCE [LARGE SCALE GENOMIC DNA]</scope>
    <source>
        <strain evidence="6">ATCC 20868 / MF5171</strain>
    </source>
</reference>
<evidence type="ECO:0000259" key="3">
    <source>
        <dbReference type="Pfam" id="PF00501"/>
    </source>
</evidence>
<dbReference type="GeneID" id="19467286"/>
<dbReference type="SUPFAM" id="SSF51735">
    <property type="entry name" value="NAD(P)-binding Rossmann-fold domains"/>
    <property type="match status" value="1"/>
</dbReference>
<dbReference type="SUPFAM" id="SSF56801">
    <property type="entry name" value="Acetyl-CoA synthetase-like"/>
    <property type="match status" value="1"/>
</dbReference>
<dbReference type="STRING" id="1116229.S3CEG4"/>
<dbReference type="PANTHER" id="PTHR43439">
    <property type="entry name" value="PHENYLACETATE-COENZYME A LIGASE"/>
    <property type="match status" value="1"/>
</dbReference>
<evidence type="ECO:0000313" key="5">
    <source>
        <dbReference type="EMBL" id="EPE24385.1"/>
    </source>
</evidence>
<feature type="domain" description="AMP-dependent synthetase/ligase" evidence="3">
    <location>
        <begin position="45"/>
        <end position="355"/>
    </location>
</feature>
<keyword evidence="2" id="KW-0597">Phosphoprotein</keyword>
<gene>
    <name evidence="5" type="ORF">GLAREA_08237</name>
</gene>
<accession>S3CEG4</accession>
<dbReference type="KEGG" id="glz:GLAREA_08237"/>
<dbReference type="eggNOG" id="KOG1178">
    <property type="taxonomic scope" value="Eukaryota"/>
</dbReference>
<sequence>MASIQERKNGNLPEYFPGKKDMLNNIVTFMAKKHPQALFAEFPVSPTSYDQGYRKITYEKLANAVNAAAWWIHEALGGPGKDFETLAYIGINDPRYNILVLAAVQAGYKLFLSSPRNSIAAHAHLFRSLDCKVLITPDPTSPLLGGVLSSHTLKVLKVPSIHDLLDGKADPYPFTKTFEEAKHEPFLVLHTSGSTGMPKPILWTHEWIAAYYNMSQLDPPSGFESQDRLFQNNRVFFLFPPFHAAALFTSLIGGIANQTAWIYPLAAAVPSAKVVVDGLKHTKADALAIPPPVVVDLVRQPDLAEYVSKNIDTLIYGGGDLPEAIGSVLTNKMNLLSVYGASEIGLPTAIRRSGTFPSEDWQYVHFHPEIGVEFRHVNENLFELCIVRHSDLEEHQPVFKLFPELQVYKTRDLYTPHPSKPDLWIYKGRADDIIVFLTGEKTNPTTFEHHISSHPEVKAALVIGTRRFQAGLLIELLQEKELAQAERATLIEKIWPAIHEANQVCPAHAKVAKTHILFVDPKKPMARAGKGTVQRQATISMYEQEIDALYADAKKMEPIINGDIERLSGPLTYESLNALVTKLVRKHTGWDKFDENANLYLLGLDSLQTLFLVRDIKLAINVPELAPSTVYTNPSITGLSKAILDISAQIQLSSRESDEHRKCSIEEHLAKHVKSIDELAITSSELKGNVATREPKKSYSSRVVILTGSTGSLGSYILDALLKDNSVSHIYCLNRSSDSKSVQIQQSKSRGLQSEFDDARVTFLSAKASEEHFGLEDAEYGKLVATSTDIILNGWPVNFNIPLSVFNDQFSGIVNFLRFAIQSKNHTSILFVSSISSVLGCESVCTIPEDIILTSDQLPPLPTGYGESKYIAERIFDYAAKKLLVDARIARVGQIAGPIHTTGIWNSREWFPSMIISSLHIGALPNTLGAKFDHIDWVPIDVLAEVLIELLFNDVSTDEKATVFHPYNPSTTSWSDLLPTVVETLSDLKSEPVEVVPYQEWLSRIRSDMESKDFDVEGIKRNPAVKLLDTYESLFKDEKRLDISTTRAQGGSQKLRGSQAIESKWMEDWCRGWFS</sequence>
<evidence type="ECO:0000259" key="4">
    <source>
        <dbReference type="Pfam" id="PF07993"/>
    </source>
</evidence>
<dbReference type="InterPro" id="IPR042099">
    <property type="entry name" value="ANL_N_sf"/>
</dbReference>
<name>S3CEG4_GLAL2</name>
<dbReference type="AlphaFoldDB" id="S3CEG4"/>
<dbReference type="InterPro" id="IPR000873">
    <property type="entry name" value="AMP-dep_synth/lig_dom"/>
</dbReference>
<evidence type="ECO:0000256" key="1">
    <source>
        <dbReference type="ARBA" id="ARBA00022450"/>
    </source>
</evidence>
<dbReference type="Pfam" id="PF23562">
    <property type="entry name" value="AMP-binding_C_3"/>
    <property type="match status" value="1"/>
</dbReference>
<dbReference type="Pfam" id="PF00501">
    <property type="entry name" value="AMP-binding"/>
    <property type="match status" value="1"/>
</dbReference>
<proteinExistence type="predicted"/>
<dbReference type="PANTHER" id="PTHR43439:SF2">
    <property type="entry name" value="ENZYME, PUTATIVE (JCVI)-RELATED"/>
    <property type="match status" value="1"/>
</dbReference>
<dbReference type="InterPro" id="IPR020845">
    <property type="entry name" value="AMP-binding_CS"/>
</dbReference>
<dbReference type="InterPro" id="IPR051414">
    <property type="entry name" value="Adenylate-forming_Reductase"/>
</dbReference>
<dbReference type="InterPro" id="IPR036291">
    <property type="entry name" value="NAD(P)-bd_dom_sf"/>
</dbReference>
<dbReference type="EMBL" id="KE145373">
    <property type="protein sequence ID" value="EPE24385.1"/>
    <property type="molecule type" value="Genomic_DNA"/>
</dbReference>
<evidence type="ECO:0000313" key="6">
    <source>
        <dbReference type="Proteomes" id="UP000016922"/>
    </source>
</evidence>
<dbReference type="Gene3D" id="3.40.50.12780">
    <property type="entry name" value="N-terminal domain of ligase-like"/>
    <property type="match status" value="1"/>
</dbReference>
<dbReference type="RefSeq" id="XP_008088473.1">
    <property type="nucleotide sequence ID" value="XM_008090282.1"/>
</dbReference>
<dbReference type="OrthoDB" id="429813at2759"/>
<organism evidence="5 6">
    <name type="scientific">Glarea lozoyensis (strain ATCC 20868 / MF5171)</name>
    <dbReference type="NCBI Taxonomy" id="1116229"/>
    <lineage>
        <taxon>Eukaryota</taxon>
        <taxon>Fungi</taxon>
        <taxon>Dikarya</taxon>
        <taxon>Ascomycota</taxon>
        <taxon>Pezizomycotina</taxon>
        <taxon>Leotiomycetes</taxon>
        <taxon>Helotiales</taxon>
        <taxon>Helotiaceae</taxon>
        <taxon>Glarea</taxon>
    </lineage>
</organism>
<dbReference type="OMA" id="WRYLHIN"/>
<dbReference type="Pfam" id="PF07993">
    <property type="entry name" value="NAD_binding_4"/>
    <property type="match status" value="1"/>
</dbReference>
<keyword evidence="6" id="KW-1185">Reference proteome</keyword>
<keyword evidence="1" id="KW-0596">Phosphopantetheine</keyword>
<dbReference type="Proteomes" id="UP000016922">
    <property type="component" value="Unassembled WGS sequence"/>
</dbReference>
<dbReference type="HOGENOM" id="CLU_002220_0_0_1"/>
<dbReference type="InterPro" id="IPR013120">
    <property type="entry name" value="FAR_NAD-bd"/>
</dbReference>
<evidence type="ECO:0000256" key="2">
    <source>
        <dbReference type="ARBA" id="ARBA00022553"/>
    </source>
</evidence>
<dbReference type="Gene3D" id="3.40.50.720">
    <property type="entry name" value="NAD(P)-binding Rossmann-like Domain"/>
    <property type="match status" value="1"/>
</dbReference>